<comment type="caution">
    <text evidence="1">The sequence shown here is derived from an EMBL/GenBank/DDBJ whole genome shotgun (WGS) entry which is preliminary data.</text>
</comment>
<dbReference type="Proteomes" id="UP000316562">
    <property type="component" value="Unassembled WGS sequence"/>
</dbReference>
<protein>
    <submittedName>
        <fullName evidence="1">Radical SAM protein</fullName>
    </submittedName>
</protein>
<evidence type="ECO:0000313" key="2">
    <source>
        <dbReference type="Proteomes" id="UP000316562"/>
    </source>
</evidence>
<dbReference type="InterPro" id="IPR058240">
    <property type="entry name" value="rSAM_sf"/>
</dbReference>
<reference evidence="1 2" key="1">
    <citation type="journal article" date="2019" name="ISME J.">
        <title>Insights into ecological role of a new deltaproteobacterial order Candidatus Acidulodesulfobacterales by metagenomics and metatranscriptomics.</title>
        <authorList>
            <person name="Tan S."/>
            <person name="Liu J."/>
            <person name="Fang Y."/>
            <person name="Hedlund B.P."/>
            <person name="Lian Z.H."/>
            <person name="Huang L.Y."/>
            <person name="Li J.T."/>
            <person name="Huang L.N."/>
            <person name="Li W.J."/>
            <person name="Jiang H.C."/>
            <person name="Dong H.L."/>
            <person name="Shu W.S."/>
        </authorList>
    </citation>
    <scope>NUCLEOTIDE SEQUENCE [LARGE SCALE GENOMIC DNA]</scope>
    <source>
        <strain evidence="1">AP2</strain>
    </source>
</reference>
<sequence>MSDFGSEINSEAIVKEDILRQGIHFEATPNAAFSSKSYFIFSFNIDNDKEVLNKKYPEEIAISGGPFDLKRTIISVRIHNSSPYKIKLVEDGDNGKIKPVLYLNEDFIADVIFSEEKSYMIQTTASGKSVRDLAPTIEWGYLIYLAVFRMCQYFGEDLECMFCDMNSNYVNQRKINQTYSAVKSIDDIIDALDIIAMSKDSKAEAYTLTGGSIIDEVKFNGDGEVDFYVRFLEKIEDKFKGKWISKIVVQAHDKDNLKRLKNAGAYIYHTNFEIWNKELFDKLCPGKSKYIGRDKWVGRILDAVDIFGDYRVIPNFVAGIELSKPYGFKTVDEAVESTAEGLEVFMSHNIIPRYTTWCPEKTSKLGKFGNVPAPLEYYIKLLLKWHEIHYKYNLPIPEGYGEAGPGKAEFSVSAFMDAFKLSA</sequence>
<dbReference type="AlphaFoldDB" id="A0A519BHA1"/>
<proteinExistence type="predicted"/>
<evidence type="ECO:0000313" key="1">
    <source>
        <dbReference type="EMBL" id="RZD16648.1"/>
    </source>
</evidence>
<dbReference type="NCBIfam" id="NF045502">
    <property type="entry name" value="variant_rSAM"/>
    <property type="match status" value="1"/>
</dbReference>
<dbReference type="InterPro" id="IPR013785">
    <property type="entry name" value="Aldolase_TIM"/>
</dbReference>
<dbReference type="SUPFAM" id="SSF102114">
    <property type="entry name" value="Radical SAM enzymes"/>
    <property type="match status" value="1"/>
</dbReference>
<dbReference type="Gene3D" id="3.20.20.70">
    <property type="entry name" value="Aldolase class I"/>
    <property type="match status" value="1"/>
</dbReference>
<accession>A0A519BHA1</accession>
<gene>
    <name evidence="1" type="ORF">EVJ46_05365</name>
</gene>
<name>A0A519BHA1_ACIG2</name>
<dbReference type="EMBL" id="SGBC01000002">
    <property type="protein sequence ID" value="RZD16648.1"/>
    <property type="molecule type" value="Genomic_DNA"/>
</dbReference>
<organism evidence="1 2">
    <name type="scientific">Acididesulfobacter guangdongensis</name>
    <dbReference type="NCBI Taxonomy" id="2597225"/>
    <lineage>
        <taxon>Bacteria</taxon>
        <taxon>Deltaproteobacteria</taxon>
        <taxon>Candidatus Acidulodesulfobacterales</taxon>
        <taxon>Candidatus Acididesulfobacter</taxon>
    </lineage>
</organism>